<reference evidence="2" key="1">
    <citation type="journal article" date="2023" name="Nat. Plants">
        <title>Single-cell RNA sequencing provides a high-resolution roadmap for understanding the multicellular compartmentation of specialized metabolism.</title>
        <authorList>
            <person name="Sun S."/>
            <person name="Shen X."/>
            <person name="Li Y."/>
            <person name="Li Y."/>
            <person name="Wang S."/>
            <person name="Li R."/>
            <person name="Zhang H."/>
            <person name="Shen G."/>
            <person name="Guo B."/>
            <person name="Wei J."/>
            <person name="Xu J."/>
            <person name="St-Pierre B."/>
            <person name="Chen S."/>
            <person name="Sun C."/>
        </authorList>
    </citation>
    <scope>NUCLEOTIDE SEQUENCE [LARGE SCALE GENOMIC DNA]</scope>
</reference>
<comment type="caution">
    <text evidence="1">The sequence shown here is derived from an EMBL/GenBank/DDBJ whole genome shotgun (WGS) entry which is preliminary data.</text>
</comment>
<sequence>MDPTGACRVQLDSPTEVVLKSLTLMEEANAGVGDRISELPDSLLHHVLSFCPIKEAARTSILSKRWNYIWATLPYLNLGEGFLDDVYAFDLGGLKKNKQLLELANKIILDRCQQNASIEKLCLRIPEHESSREQRLLETKAPSPLGCMVDRLISSVARRGLKELEFEIIAYNGLRFFNFPSTIISAKSLNVLSLQGFDMSSLSSVDVKFPSLRKLCLSHCFLEDDIMGKLIAGCPLLENMQLIDCPKLNNIYVRGLLKLKLLELISNEQLDIIDIEAPNLQVLDVEFPSSDCQLNMATCSSLSEVSLTGGFVSEKWFNGFISQCLFLKNLSIGCTTSMNMRISINTLKKFKLCSLLCLLKAEINAPNLEHFHFEGLGLPSIVLNAPDLLETELNVCPERLDDCWYSRLAEFLGYFHHSKTVKLCGFVHGGIVIPKENRVSLHSPLYGTHNLIFHSENMGFATVELIEYMLWLSPRAETLSISRDDYPNRVITNAVLKLVYGENVYKDTLCPCCKLIGCWHHCLTEITVEKFERDEDELRKMKDFFYKHVKNIRKKRKIKELED</sequence>
<evidence type="ECO:0000313" key="1">
    <source>
        <dbReference type="EMBL" id="KAI5665496.1"/>
    </source>
</evidence>
<proteinExistence type="predicted"/>
<evidence type="ECO:0000313" key="2">
    <source>
        <dbReference type="Proteomes" id="UP001060085"/>
    </source>
</evidence>
<organism evidence="1 2">
    <name type="scientific">Catharanthus roseus</name>
    <name type="common">Madagascar periwinkle</name>
    <name type="synonym">Vinca rosea</name>
    <dbReference type="NCBI Taxonomy" id="4058"/>
    <lineage>
        <taxon>Eukaryota</taxon>
        <taxon>Viridiplantae</taxon>
        <taxon>Streptophyta</taxon>
        <taxon>Embryophyta</taxon>
        <taxon>Tracheophyta</taxon>
        <taxon>Spermatophyta</taxon>
        <taxon>Magnoliopsida</taxon>
        <taxon>eudicotyledons</taxon>
        <taxon>Gunneridae</taxon>
        <taxon>Pentapetalae</taxon>
        <taxon>asterids</taxon>
        <taxon>lamiids</taxon>
        <taxon>Gentianales</taxon>
        <taxon>Apocynaceae</taxon>
        <taxon>Rauvolfioideae</taxon>
        <taxon>Vinceae</taxon>
        <taxon>Catharanthinae</taxon>
        <taxon>Catharanthus</taxon>
    </lineage>
</organism>
<accession>A0ACC0AY07</accession>
<name>A0ACC0AY07_CATRO</name>
<dbReference type="Proteomes" id="UP001060085">
    <property type="component" value="Linkage Group LG04"/>
</dbReference>
<protein>
    <submittedName>
        <fullName evidence="1">Uncharacterized protein</fullName>
    </submittedName>
</protein>
<dbReference type="EMBL" id="CM044704">
    <property type="protein sequence ID" value="KAI5665496.1"/>
    <property type="molecule type" value="Genomic_DNA"/>
</dbReference>
<gene>
    <name evidence="1" type="ORF">M9H77_15349</name>
</gene>
<keyword evidence="2" id="KW-1185">Reference proteome</keyword>